<keyword evidence="1" id="KW-0304">Gas vesicle</keyword>
<comment type="similarity">
    <text evidence="3">Belongs to the gas vesicle GvpF/GvpL family.</text>
</comment>
<dbReference type="PANTHER" id="PTHR36852:SF1">
    <property type="entry name" value="PROTEIN GVPL 2"/>
    <property type="match status" value="1"/>
</dbReference>
<evidence type="ECO:0000256" key="1">
    <source>
        <dbReference type="ARBA" id="ARBA00022987"/>
    </source>
</evidence>
<evidence type="ECO:0000256" key="4">
    <source>
        <dbReference type="SAM" id="MobiDB-lite"/>
    </source>
</evidence>
<dbReference type="Proteomes" id="UP000829494">
    <property type="component" value="Chromosome"/>
</dbReference>
<dbReference type="EMBL" id="CP094298">
    <property type="protein sequence ID" value="UNZ06881.1"/>
    <property type="molecule type" value="Genomic_DNA"/>
</dbReference>
<evidence type="ECO:0000313" key="5">
    <source>
        <dbReference type="EMBL" id="UNZ06881.1"/>
    </source>
</evidence>
<feature type="region of interest" description="Disordered" evidence="4">
    <location>
        <begin position="137"/>
        <end position="157"/>
    </location>
</feature>
<evidence type="ECO:0000313" key="6">
    <source>
        <dbReference type="Proteomes" id="UP000829494"/>
    </source>
</evidence>
<dbReference type="InterPro" id="IPR009430">
    <property type="entry name" value="GvpL/GvpF"/>
</dbReference>
<comment type="subcellular location">
    <subcellularLocation>
        <location evidence="2">Gas vesicle</location>
    </subcellularLocation>
</comment>
<organism evidence="5 6">
    <name type="scientific">Streptomyces rimosus subsp. rimosus</name>
    <dbReference type="NCBI Taxonomy" id="132474"/>
    <lineage>
        <taxon>Bacteria</taxon>
        <taxon>Bacillati</taxon>
        <taxon>Actinomycetota</taxon>
        <taxon>Actinomycetes</taxon>
        <taxon>Kitasatosporales</taxon>
        <taxon>Streptomycetaceae</taxon>
        <taxon>Streptomyces</taxon>
    </lineage>
</organism>
<sequence>MSTHGAELMYTYAVARAGCRPPDGLLGVADAPVETVTEGALAALVSRVPAADFDEEALRAHLEDMAWLERTARAHRSVVDTAAAEFCVLPLRLVTVHRDARGVRQVLAQRAEEFLSALVSLDGRMEWGVKAYVEDPGTAKPPVPATGSARQAPADGSGRDFLRRRLAHRQAQEQSQRRADELAGAAHEALDKFAERSRLHRPQDPRLSGVSGRNVLNGAYLIPRDQAGAFAGLVGELADRSPGVRIELTGPWAPYSFTQAPQPPEAGGETGPGGAV</sequence>
<reference evidence="5 6" key="1">
    <citation type="submission" date="2022-03" db="EMBL/GenBank/DDBJ databases">
        <title>Complete genome of Streptomyces rimosus ssp. rimosus R7 (=ATCC 10970).</title>
        <authorList>
            <person name="Beganovic S."/>
            <person name="Ruckert C."/>
            <person name="Busche T."/>
            <person name="Kalinowski J."/>
            <person name="Wittmann C."/>
        </authorList>
    </citation>
    <scope>NUCLEOTIDE SEQUENCE [LARGE SCALE GENOMIC DNA]</scope>
    <source>
        <strain evidence="5 6">R7</strain>
    </source>
</reference>
<evidence type="ECO:0000256" key="3">
    <source>
        <dbReference type="ARBA" id="ARBA00035643"/>
    </source>
</evidence>
<dbReference type="Pfam" id="PF06386">
    <property type="entry name" value="GvpL_GvpF"/>
    <property type="match status" value="1"/>
</dbReference>
<keyword evidence="6" id="KW-1185">Reference proteome</keyword>
<accession>A0ABY3Z9A8</accession>
<proteinExistence type="inferred from homology"/>
<protein>
    <submittedName>
        <fullName evidence="5">Gas vesicle synthesis protein GvpL/GvpF</fullName>
    </submittedName>
</protein>
<evidence type="ECO:0000256" key="2">
    <source>
        <dbReference type="ARBA" id="ARBA00035108"/>
    </source>
</evidence>
<dbReference type="GeneID" id="66853981"/>
<name>A0ABY3Z9A8_STRRM</name>
<gene>
    <name evidence="5" type="ORF">SRIMR7_32485</name>
</gene>
<feature type="region of interest" description="Disordered" evidence="4">
    <location>
        <begin position="253"/>
        <end position="276"/>
    </location>
</feature>
<dbReference type="RefSeq" id="WP_003986598.1">
    <property type="nucleotide sequence ID" value="NZ_CP043497.1"/>
</dbReference>
<dbReference type="PANTHER" id="PTHR36852">
    <property type="entry name" value="PROTEIN GVPL 2"/>
    <property type="match status" value="1"/>
</dbReference>